<evidence type="ECO:0000256" key="1">
    <source>
        <dbReference type="ARBA" id="ARBA00004651"/>
    </source>
</evidence>
<feature type="transmembrane region" description="Helical" evidence="8">
    <location>
        <begin position="297"/>
        <end position="316"/>
    </location>
</feature>
<evidence type="ECO:0000313" key="11">
    <source>
        <dbReference type="Proteomes" id="UP001596161"/>
    </source>
</evidence>
<evidence type="ECO:0000256" key="7">
    <source>
        <dbReference type="SAM" id="MobiDB-lite"/>
    </source>
</evidence>
<feature type="region of interest" description="Disordered" evidence="7">
    <location>
        <begin position="200"/>
        <end position="220"/>
    </location>
</feature>
<feature type="transmembrane region" description="Helical" evidence="8">
    <location>
        <begin position="148"/>
        <end position="165"/>
    </location>
</feature>
<dbReference type="PROSITE" id="PS50850">
    <property type="entry name" value="MFS"/>
    <property type="match status" value="1"/>
</dbReference>
<dbReference type="InterPro" id="IPR011701">
    <property type="entry name" value="MFS"/>
</dbReference>
<comment type="caution">
    <text evidence="10">The sequence shown here is derived from an EMBL/GenBank/DDBJ whole genome shotgun (WGS) entry which is preliminary data.</text>
</comment>
<evidence type="ECO:0000256" key="6">
    <source>
        <dbReference type="ARBA" id="ARBA00023136"/>
    </source>
</evidence>
<feature type="transmembrane region" description="Helical" evidence="8">
    <location>
        <begin position="20"/>
        <end position="43"/>
    </location>
</feature>
<protein>
    <submittedName>
        <fullName evidence="10">MFS transporter</fullName>
    </submittedName>
</protein>
<keyword evidence="4 8" id="KW-0812">Transmembrane</keyword>
<feature type="transmembrane region" description="Helical" evidence="8">
    <location>
        <begin position="387"/>
        <end position="406"/>
    </location>
</feature>
<feature type="transmembrane region" description="Helical" evidence="8">
    <location>
        <begin position="357"/>
        <end position="375"/>
    </location>
</feature>
<feature type="transmembrane region" description="Helical" evidence="8">
    <location>
        <begin position="171"/>
        <end position="191"/>
    </location>
</feature>
<evidence type="ECO:0000259" key="9">
    <source>
        <dbReference type="PROSITE" id="PS50850"/>
    </source>
</evidence>
<reference evidence="11" key="1">
    <citation type="journal article" date="2019" name="Int. J. Syst. Evol. Microbiol.">
        <title>The Global Catalogue of Microorganisms (GCM) 10K type strain sequencing project: providing services to taxonomists for standard genome sequencing and annotation.</title>
        <authorList>
            <consortium name="The Broad Institute Genomics Platform"/>
            <consortium name="The Broad Institute Genome Sequencing Center for Infectious Disease"/>
            <person name="Wu L."/>
            <person name="Ma J."/>
        </authorList>
    </citation>
    <scope>NUCLEOTIDE SEQUENCE [LARGE SCALE GENOMIC DNA]</scope>
    <source>
        <strain evidence="11">KACC 12602</strain>
    </source>
</reference>
<keyword evidence="6 8" id="KW-0472">Membrane</keyword>
<keyword evidence="5 8" id="KW-1133">Transmembrane helix</keyword>
<dbReference type="PANTHER" id="PTHR23517">
    <property type="entry name" value="RESISTANCE PROTEIN MDTM, PUTATIVE-RELATED-RELATED"/>
    <property type="match status" value="1"/>
</dbReference>
<dbReference type="Gene3D" id="1.20.1250.20">
    <property type="entry name" value="MFS general substrate transporter like domains"/>
    <property type="match status" value="1"/>
</dbReference>
<organism evidence="10 11">
    <name type="scientific">Adhaeribacter terreus</name>
    <dbReference type="NCBI Taxonomy" id="529703"/>
    <lineage>
        <taxon>Bacteria</taxon>
        <taxon>Pseudomonadati</taxon>
        <taxon>Bacteroidota</taxon>
        <taxon>Cytophagia</taxon>
        <taxon>Cytophagales</taxon>
        <taxon>Hymenobacteraceae</taxon>
        <taxon>Adhaeribacter</taxon>
    </lineage>
</organism>
<evidence type="ECO:0000256" key="2">
    <source>
        <dbReference type="ARBA" id="ARBA00022448"/>
    </source>
</evidence>
<dbReference type="SUPFAM" id="SSF103473">
    <property type="entry name" value="MFS general substrate transporter"/>
    <property type="match status" value="1"/>
</dbReference>
<evidence type="ECO:0000313" key="10">
    <source>
        <dbReference type="EMBL" id="MFC5271447.1"/>
    </source>
</evidence>
<feature type="transmembrane region" description="Helical" evidence="8">
    <location>
        <begin position="322"/>
        <end position="345"/>
    </location>
</feature>
<dbReference type="EMBL" id="JBHSKT010000007">
    <property type="protein sequence ID" value="MFC5271447.1"/>
    <property type="molecule type" value="Genomic_DNA"/>
</dbReference>
<feature type="transmembrane region" description="Helical" evidence="8">
    <location>
        <begin position="55"/>
        <end position="76"/>
    </location>
</feature>
<dbReference type="InterPro" id="IPR050171">
    <property type="entry name" value="MFS_Transporters"/>
</dbReference>
<sequence>MSQVINLYRNAFGGLSQASWMLALIMFINRAGAMVVPFLSVYLTESMGFKLKDAGIIMSLFGMGATCGAFLGGWLTDKIGHFKVQLTSLFLSSGMFLVVLQLKTFESLAVGIFSLSLVAECLRPANASSVSYYAKPENVTRAFSLNRMASNLGFSIGPALGGLLASIAYKWLFIGDAITCFSAGIFFYLYFRCRTGFKTQKHSDPDNPPQNATENGQKTAKARSPYTDLKFVLFAILSCIFATTFFQFFTTLPIYYRKVYELSESGIGLLLALNGLLVFALEMVVVYLIGDKFKLSHLMALGTLVMGFSFVILNLFEGHPVLYVAMAILSASEILAMPFMATVAVQRSNALNRGSYMGLYTLSYSAAHIISPYLGTNIIASFGFETLWWTLGGMSIIAATGFYLLVPKLQWESSQTS</sequence>
<name>A0ABW0EC46_9BACT</name>
<gene>
    <name evidence="10" type="ORF">ACFPIB_12550</name>
</gene>
<evidence type="ECO:0000256" key="4">
    <source>
        <dbReference type="ARBA" id="ARBA00022692"/>
    </source>
</evidence>
<evidence type="ECO:0000256" key="3">
    <source>
        <dbReference type="ARBA" id="ARBA00022475"/>
    </source>
</evidence>
<proteinExistence type="predicted"/>
<feature type="transmembrane region" description="Helical" evidence="8">
    <location>
        <begin position="231"/>
        <end position="255"/>
    </location>
</feature>
<dbReference type="PANTHER" id="PTHR23517:SF2">
    <property type="entry name" value="MULTIDRUG RESISTANCE PROTEIN MDTH"/>
    <property type="match status" value="1"/>
</dbReference>
<feature type="compositionally biased region" description="Polar residues" evidence="7">
    <location>
        <begin position="209"/>
        <end position="218"/>
    </location>
</feature>
<evidence type="ECO:0000256" key="5">
    <source>
        <dbReference type="ARBA" id="ARBA00022989"/>
    </source>
</evidence>
<keyword evidence="2" id="KW-0813">Transport</keyword>
<keyword evidence="11" id="KW-1185">Reference proteome</keyword>
<dbReference type="Pfam" id="PF07690">
    <property type="entry name" value="MFS_1"/>
    <property type="match status" value="1"/>
</dbReference>
<feature type="transmembrane region" description="Helical" evidence="8">
    <location>
        <begin position="267"/>
        <end position="290"/>
    </location>
</feature>
<dbReference type="InterPro" id="IPR036259">
    <property type="entry name" value="MFS_trans_sf"/>
</dbReference>
<keyword evidence="3" id="KW-1003">Cell membrane</keyword>
<accession>A0ABW0EC46</accession>
<dbReference type="Proteomes" id="UP001596161">
    <property type="component" value="Unassembled WGS sequence"/>
</dbReference>
<comment type="subcellular location">
    <subcellularLocation>
        <location evidence="1">Cell membrane</location>
        <topology evidence="1">Multi-pass membrane protein</topology>
    </subcellularLocation>
</comment>
<dbReference type="RefSeq" id="WP_378017809.1">
    <property type="nucleotide sequence ID" value="NZ_JBHSKT010000007.1"/>
</dbReference>
<feature type="domain" description="Major facilitator superfamily (MFS) profile" evidence="9">
    <location>
        <begin position="18"/>
        <end position="410"/>
    </location>
</feature>
<dbReference type="InterPro" id="IPR020846">
    <property type="entry name" value="MFS_dom"/>
</dbReference>
<evidence type="ECO:0000256" key="8">
    <source>
        <dbReference type="SAM" id="Phobius"/>
    </source>
</evidence>